<dbReference type="AlphaFoldDB" id="A0A6A7RTD2"/>
<protein>
    <recommendedName>
        <fullName evidence="3 13">Membrane protein insertase YidC</fullName>
    </recommendedName>
    <alternativeName>
        <fullName evidence="12 13">Foldase YidC</fullName>
    </alternativeName>
    <alternativeName>
        <fullName evidence="11 13">Membrane integrase YidC</fullName>
    </alternativeName>
    <alternativeName>
        <fullName evidence="13">Membrane protein YidC</fullName>
    </alternativeName>
</protein>
<comment type="similarity">
    <text evidence="2 13">Belongs to the OXA1/ALB3/YidC family. Type 1 subfamily.</text>
</comment>
<dbReference type="InterPro" id="IPR038221">
    <property type="entry name" value="YidC_periplasmic_sf"/>
</dbReference>
<evidence type="ECO:0000256" key="10">
    <source>
        <dbReference type="ARBA" id="ARBA00023186"/>
    </source>
</evidence>
<comment type="function">
    <text evidence="13">Required for the insertion and/or proper folding and/or complex formation of integral membrane proteins into the membrane. Involved in integration of membrane proteins that insert both dependently and independently of the Sec translocase complex, as well as at least some lipoproteins. Aids folding of multispanning membrane proteins.</text>
</comment>
<evidence type="ECO:0000256" key="2">
    <source>
        <dbReference type="ARBA" id="ARBA00010527"/>
    </source>
</evidence>
<name>A0A6A7RTD2_9PROT</name>
<dbReference type="InterPro" id="IPR019998">
    <property type="entry name" value="Membr_insert_YidC"/>
</dbReference>
<feature type="domain" description="Membrane insertase YidC/Oxa/ALB C-terminal" evidence="15">
    <location>
        <begin position="372"/>
        <end position="549"/>
    </location>
</feature>
<dbReference type="GO" id="GO:0015031">
    <property type="term" value="P:protein transport"/>
    <property type="evidence" value="ECO:0007669"/>
    <property type="project" value="UniProtKB-KW"/>
</dbReference>
<dbReference type="NCBIfam" id="NF002353">
    <property type="entry name" value="PRK01318.1-4"/>
    <property type="match status" value="1"/>
</dbReference>
<evidence type="ECO:0000256" key="3">
    <source>
        <dbReference type="ARBA" id="ARBA00015325"/>
    </source>
</evidence>
<keyword evidence="4 13" id="KW-0813">Transport</keyword>
<evidence type="ECO:0000256" key="4">
    <source>
        <dbReference type="ARBA" id="ARBA00022448"/>
    </source>
</evidence>
<comment type="subcellular location">
    <subcellularLocation>
        <location evidence="1">Cell inner membrane</location>
        <topology evidence="1">Multi-pass membrane protein</topology>
    </subcellularLocation>
    <subcellularLocation>
        <location evidence="13">Cell membrane</location>
        <topology evidence="13">Multi-pass membrane protein</topology>
    </subcellularLocation>
</comment>
<dbReference type="InterPro" id="IPR028053">
    <property type="entry name" value="Membr_insert_YidC_N"/>
</dbReference>
<dbReference type="CDD" id="cd20070">
    <property type="entry name" value="5TM_YidC_Alb3"/>
    <property type="match status" value="1"/>
</dbReference>
<reference evidence="17 18" key="1">
    <citation type="submission" date="2017-09" db="EMBL/GenBank/DDBJ databases">
        <title>Metagenomic Analysis Reveals Denitrifying Candidatus Accumulibacter and Flanking Population as a Source of N2O.</title>
        <authorList>
            <person name="Gao H."/>
            <person name="Mao Y."/>
            <person name="Zhao X."/>
            <person name="Liu W.-T."/>
            <person name="Zhang T."/>
            <person name="Wells G."/>
        </authorList>
    </citation>
    <scope>NUCLEOTIDE SEQUENCE [LARGE SCALE GENOMIC DNA]</scope>
    <source>
        <strain evidence="17">CANDO_2_IC</strain>
    </source>
</reference>
<dbReference type="CDD" id="cd19961">
    <property type="entry name" value="EcYidC-like_peri"/>
    <property type="match status" value="1"/>
</dbReference>
<evidence type="ECO:0000256" key="6">
    <source>
        <dbReference type="ARBA" id="ARBA00022692"/>
    </source>
</evidence>
<dbReference type="PANTHER" id="PTHR12428:SF65">
    <property type="entry name" value="CYTOCHROME C OXIDASE ASSEMBLY PROTEIN COX18, MITOCHONDRIAL"/>
    <property type="match status" value="1"/>
</dbReference>
<evidence type="ECO:0000256" key="12">
    <source>
        <dbReference type="ARBA" id="ARBA00033342"/>
    </source>
</evidence>
<dbReference type="PRINTS" id="PR00701">
    <property type="entry name" value="60KDINNERMP"/>
</dbReference>
<dbReference type="GO" id="GO:0032977">
    <property type="term" value="F:membrane insertase activity"/>
    <property type="evidence" value="ECO:0007669"/>
    <property type="project" value="InterPro"/>
</dbReference>
<dbReference type="InterPro" id="IPR028055">
    <property type="entry name" value="YidC/Oxa/ALB_C"/>
</dbReference>
<evidence type="ECO:0000259" key="16">
    <source>
        <dbReference type="Pfam" id="PF14849"/>
    </source>
</evidence>
<dbReference type="PANTHER" id="PTHR12428">
    <property type="entry name" value="OXA1"/>
    <property type="match status" value="1"/>
</dbReference>
<dbReference type="Pfam" id="PF02096">
    <property type="entry name" value="60KD_IMP"/>
    <property type="match status" value="1"/>
</dbReference>
<feature type="transmembrane region" description="Helical" evidence="13">
    <location>
        <begin position="441"/>
        <end position="462"/>
    </location>
</feature>
<gene>
    <name evidence="13" type="primary">yidC</name>
    <name evidence="17" type="ORF">CRU78_10080</name>
</gene>
<dbReference type="NCBIfam" id="NF002352">
    <property type="entry name" value="PRK01318.1-3"/>
    <property type="match status" value="1"/>
</dbReference>
<evidence type="ECO:0000256" key="8">
    <source>
        <dbReference type="ARBA" id="ARBA00022989"/>
    </source>
</evidence>
<evidence type="ECO:0000256" key="11">
    <source>
        <dbReference type="ARBA" id="ARBA00033245"/>
    </source>
</evidence>
<dbReference type="NCBIfam" id="TIGR03592">
    <property type="entry name" value="yidC_oxa1_cterm"/>
    <property type="match status" value="1"/>
</dbReference>
<keyword evidence="6 13" id="KW-0812">Transmembrane</keyword>
<dbReference type="EMBL" id="PDHS01000224">
    <property type="protein sequence ID" value="MQM30844.1"/>
    <property type="molecule type" value="Genomic_DNA"/>
</dbReference>
<dbReference type="InterPro" id="IPR047196">
    <property type="entry name" value="YidC_ALB_C"/>
</dbReference>
<evidence type="ECO:0000256" key="13">
    <source>
        <dbReference type="HAMAP-Rule" id="MF_01810"/>
    </source>
</evidence>
<dbReference type="HAMAP" id="MF_01810">
    <property type="entry name" value="YidC_type1"/>
    <property type="match status" value="1"/>
</dbReference>
<dbReference type="Proteomes" id="UP000342300">
    <property type="component" value="Unassembled WGS sequence"/>
</dbReference>
<comment type="subunit">
    <text evidence="13">Interacts with the Sec translocase complex via SecD. Specifically interacts with transmembrane segments of nascent integral membrane proteins during membrane integration.</text>
</comment>
<comment type="caution">
    <text evidence="17">The sequence shown here is derived from an EMBL/GenBank/DDBJ whole genome shotgun (WGS) entry which is preliminary data.</text>
</comment>
<evidence type="ECO:0000256" key="7">
    <source>
        <dbReference type="ARBA" id="ARBA00022927"/>
    </source>
</evidence>
<keyword evidence="5 13" id="KW-1003">Cell membrane</keyword>
<dbReference type="Gene3D" id="2.70.98.90">
    <property type="match status" value="1"/>
</dbReference>
<evidence type="ECO:0000256" key="5">
    <source>
        <dbReference type="ARBA" id="ARBA00022475"/>
    </source>
</evidence>
<feature type="domain" description="Membrane insertase YidC N-terminal" evidence="16">
    <location>
        <begin position="77"/>
        <end position="360"/>
    </location>
</feature>
<keyword evidence="7 13" id="KW-0653">Protein transport</keyword>
<accession>A0A6A7RTD2</accession>
<evidence type="ECO:0000313" key="17">
    <source>
        <dbReference type="EMBL" id="MQM30844.1"/>
    </source>
</evidence>
<evidence type="ECO:0000256" key="9">
    <source>
        <dbReference type="ARBA" id="ARBA00023136"/>
    </source>
</evidence>
<evidence type="ECO:0000313" key="18">
    <source>
        <dbReference type="Proteomes" id="UP000342300"/>
    </source>
</evidence>
<keyword evidence="10 13" id="KW-0143">Chaperone</keyword>
<organism evidence="17 18">
    <name type="scientific">Candidatus Accumulibacter phosphatis</name>
    <dbReference type="NCBI Taxonomy" id="327160"/>
    <lineage>
        <taxon>Bacteria</taxon>
        <taxon>Pseudomonadati</taxon>
        <taxon>Pseudomonadota</taxon>
        <taxon>Betaproteobacteria</taxon>
        <taxon>Candidatus Accumulibacter</taxon>
    </lineage>
</organism>
<evidence type="ECO:0000256" key="14">
    <source>
        <dbReference type="SAM" id="MobiDB-lite"/>
    </source>
</evidence>
<feature type="transmembrane region" description="Helical" evidence="13">
    <location>
        <begin position="511"/>
        <end position="536"/>
    </location>
</feature>
<feature type="transmembrane region" description="Helical" evidence="13">
    <location>
        <begin position="482"/>
        <end position="499"/>
    </location>
</feature>
<dbReference type="GO" id="GO:0005886">
    <property type="term" value="C:plasma membrane"/>
    <property type="evidence" value="ECO:0007669"/>
    <property type="project" value="UniProtKB-SubCell"/>
</dbReference>
<keyword evidence="8 13" id="KW-1133">Transmembrane helix</keyword>
<feature type="region of interest" description="Disordered" evidence="14">
    <location>
        <begin position="34"/>
        <end position="55"/>
    </location>
</feature>
<feature type="transmembrane region" description="Helical" evidence="13">
    <location>
        <begin position="372"/>
        <end position="393"/>
    </location>
</feature>
<dbReference type="InterPro" id="IPR001708">
    <property type="entry name" value="YidC/ALB3/OXA1/COX18"/>
</dbReference>
<dbReference type="Pfam" id="PF14849">
    <property type="entry name" value="YidC_periplas"/>
    <property type="match status" value="1"/>
</dbReference>
<keyword evidence="9 13" id="KW-0472">Membrane</keyword>
<evidence type="ECO:0000256" key="1">
    <source>
        <dbReference type="ARBA" id="ARBA00004429"/>
    </source>
</evidence>
<proteinExistence type="inferred from homology"/>
<dbReference type="NCBIfam" id="TIGR03593">
    <property type="entry name" value="yidC_nterm"/>
    <property type="match status" value="1"/>
</dbReference>
<sequence>MDNRRLLLLLVFSFSLVMLWDAWQKYNQPPPVAPTAGAVTPGSTDVAAPQPSASLHSPVPTLPGVAPAAVAQSGETFTIKTDLFVAEISAQGGDIVRLVLHDYKDTESKSKDFALFERRHHYAAQSGLIGDGLPTHKTAFTAVAGPRELIGDAKTLQFRLDAPSSNGVRVAKTYTFTRGSYLIDVTQEIDNGSDKDVAVHAYYQFQRDIKPPEGESRMVSTFTGPAIYTEQDKYQKIKFADIESGKAKFLTQADDGWIAMVQHYFVAAWIPAEKLPREFYMRKLDGSGDPLVAAGVIVPVAVTAPGAKTALSVPLYAGPQLQSTLDHLALPKAEGGIGAQGLPLVVDYGWLTIIAAPIFWCLQAIHKVVGNWGWAIVLLTVGIKLLFFPLSAASYKSMAKMRNVTPLLVKLKERHAGDRQKLNQEMMELYKREKINPLGGCLPIAVQIPVFIALYWALLGAVEIRDAPWILWITDLSASDPYYVLPVIMVVTMLIQTRLNPTPPDPIQAKVMMMMPFIFGAMFFFFPAGLVLYWVVNNTLSIAQQWQITRMMAGGAKAANDPKV</sequence>
<evidence type="ECO:0000259" key="15">
    <source>
        <dbReference type="Pfam" id="PF02096"/>
    </source>
</evidence>
<dbReference type="PRINTS" id="PR01900">
    <property type="entry name" value="YIDCPROTEIN"/>
</dbReference>
<dbReference type="GO" id="GO:0051205">
    <property type="term" value="P:protein insertion into membrane"/>
    <property type="evidence" value="ECO:0007669"/>
    <property type="project" value="TreeGrafter"/>
</dbReference>